<dbReference type="Proteomes" id="UP000262882">
    <property type="component" value="Unassembled WGS sequence"/>
</dbReference>
<name>A0A372G759_9ACTN</name>
<dbReference type="AlphaFoldDB" id="A0A372G759"/>
<accession>A0A372G759</accession>
<evidence type="ECO:0000313" key="2">
    <source>
        <dbReference type="Proteomes" id="UP000262882"/>
    </source>
</evidence>
<protein>
    <submittedName>
        <fullName evidence="1">Uncharacterized protein</fullName>
    </submittedName>
</protein>
<reference evidence="1 2" key="1">
    <citation type="submission" date="2018-08" db="EMBL/GenBank/DDBJ databases">
        <title>Actinomadura spongicola sp. nov., isolated from marine sponge Leucetta chagosensis.</title>
        <authorList>
            <person name="Li L."/>
            <person name="Lin H.W."/>
        </authorList>
    </citation>
    <scope>NUCLEOTIDE SEQUENCE [LARGE SCALE GENOMIC DNA]</scope>
    <source>
        <strain evidence="1 2">LHW52907</strain>
    </source>
</reference>
<organism evidence="1 2">
    <name type="scientific">Actinomadura spongiicola</name>
    <dbReference type="NCBI Taxonomy" id="2303421"/>
    <lineage>
        <taxon>Bacteria</taxon>
        <taxon>Bacillati</taxon>
        <taxon>Actinomycetota</taxon>
        <taxon>Actinomycetes</taxon>
        <taxon>Streptosporangiales</taxon>
        <taxon>Thermomonosporaceae</taxon>
        <taxon>Actinomadura</taxon>
    </lineage>
</organism>
<dbReference type="EMBL" id="QVNQ01000015">
    <property type="protein sequence ID" value="RFS81228.1"/>
    <property type="molecule type" value="Genomic_DNA"/>
</dbReference>
<dbReference type="RefSeq" id="WP_117404829.1">
    <property type="nucleotide sequence ID" value="NZ_QVNQ01000015.1"/>
</dbReference>
<evidence type="ECO:0000313" key="1">
    <source>
        <dbReference type="EMBL" id="RFS81228.1"/>
    </source>
</evidence>
<comment type="caution">
    <text evidence="1">The sequence shown here is derived from an EMBL/GenBank/DDBJ whole genome shotgun (WGS) entry which is preliminary data.</text>
</comment>
<sequence>MRKVANPTQPEEGEVEATLERLCDAHPDWTFQHLPMIELSWEAFRKSRRFRVAGGVGWLRAESVERLTRQIGAVERAEAALDAEDAHSAVAGTPTRTRDPRVLEELDRLRAEHPDWRIEYAVERDVPWIAFRDRSTDWAGGHPAAEAKDPVKLASLIEQAVQVVAEPATHRGGCTR</sequence>
<dbReference type="OrthoDB" id="3483347at2"/>
<gene>
    <name evidence="1" type="ORF">D0T12_33185</name>
</gene>
<proteinExistence type="predicted"/>
<keyword evidence="2" id="KW-1185">Reference proteome</keyword>